<dbReference type="AlphaFoldDB" id="A0AA90JYF9"/>
<feature type="transmembrane region" description="Helical" evidence="1">
    <location>
        <begin position="19"/>
        <end position="37"/>
    </location>
</feature>
<proteinExistence type="predicted"/>
<dbReference type="RefSeq" id="WP_271316300.1">
    <property type="nucleotide sequence ID" value="NZ_JAAGKO020000079.1"/>
</dbReference>
<evidence type="ECO:0000256" key="1">
    <source>
        <dbReference type="SAM" id="Phobius"/>
    </source>
</evidence>
<evidence type="ECO:0000313" key="4">
    <source>
        <dbReference type="Proteomes" id="UP001156398"/>
    </source>
</evidence>
<evidence type="ECO:0000313" key="2">
    <source>
        <dbReference type="EMBL" id="MDI5967246.1"/>
    </source>
</evidence>
<accession>A0AA90JYF9</accession>
<comment type="caution">
    <text evidence="3">The sequence shown here is derived from an EMBL/GenBank/DDBJ whole genome shotgun (WGS) entry which is preliminary data.</text>
</comment>
<reference evidence="3 4" key="1">
    <citation type="submission" date="2023-05" db="EMBL/GenBank/DDBJ databases">
        <title>Streptantibioticus silvisoli sp. nov., acidotolerant actinomycetes 1 from pine litter.</title>
        <authorList>
            <person name="Swiecimska M."/>
            <person name="Golinska P."/>
            <person name="Sangal V."/>
            <person name="Wachnowicz B."/>
            <person name="Goodfellow M."/>
        </authorList>
    </citation>
    <scope>NUCLEOTIDE SEQUENCE</scope>
    <source>
        <strain evidence="3">SL13</strain>
        <strain evidence="2 4">SL54</strain>
    </source>
</reference>
<evidence type="ECO:0000313" key="3">
    <source>
        <dbReference type="EMBL" id="MDI5971216.1"/>
    </source>
</evidence>
<gene>
    <name evidence="2" type="ORF">POF43_031750</name>
    <name evidence="3" type="ORF">POF50_018015</name>
</gene>
<name>A0AA90JYF9_9ACTN</name>
<sequence length="40" mass="4206">MTNKHGGDNEGGDNDGADIRLLIAILTLITALVTYASSHH</sequence>
<protein>
    <submittedName>
        <fullName evidence="3">Uncharacterized protein</fullName>
    </submittedName>
</protein>
<dbReference type="Proteomes" id="UP001156398">
    <property type="component" value="Unassembled WGS sequence"/>
</dbReference>
<dbReference type="EMBL" id="JABXJJ020000021">
    <property type="protein sequence ID" value="MDI5971216.1"/>
    <property type="molecule type" value="Genomic_DNA"/>
</dbReference>
<keyword evidence="1" id="KW-1133">Transmembrane helix</keyword>
<keyword evidence="1" id="KW-0812">Transmembrane</keyword>
<organism evidence="3">
    <name type="scientific">Streptantibioticus silvisoli</name>
    <dbReference type="NCBI Taxonomy" id="2705255"/>
    <lineage>
        <taxon>Bacteria</taxon>
        <taxon>Bacillati</taxon>
        <taxon>Actinomycetota</taxon>
        <taxon>Actinomycetes</taxon>
        <taxon>Kitasatosporales</taxon>
        <taxon>Streptomycetaceae</taxon>
        <taxon>Streptantibioticus</taxon>
    </lineage>
</organism>
<keyword evidence="4" id="KW-1185">Reference proteome</keyword>
<dbReference type="EMBL" id="JAAGKO020000079">
    <property type="protein sequence ID" value="MDI5967246.1"/>
    <property type="molecule type" value="Genomic_DNA"/>
</dbReference>
<keyword evidence="1" id="KW-0472">Membrane</keyword>